<reference evidence="2" key="1">
    <citation type="submission" date="2022-02" db="EMBL/GenBank/DDBJ databases">
        <authorList>
            <person name="King R."/>
        </authorList>
    </citation>
    <scope>NUCLEOTIDE SEQUENCE</scope>
</reference>
<protein>
    <submittedName>
        <fullName evidence="2">Uncharacterized protein</fullName>
    </submittedName>
</protein>
<evidence type="ECO:0000313" key="2">
    <source>
        <dbReference type="EMBL" id="CAH1635437.1"/>
    </source>
</evidence>
<dbReference type="Proteomes" id="UP001153321">
    <property type="component" value="Chromosome 10"/>
</dbReference>
<name>A0A9P0HVU1_SPOLI</name>
<keyword evidence="3" id="KW-1185">Reference proteome</keyword>
<proteinExistence type="predicted"/>
<accession>A0A9P0HVU1</accession>
<sequence length="81" mass="8987">MEYSSLGGGTPVPASSSGPRSAACRCIVVCRDVSNRLYTLAMRIDVASLCIFYRLYLPDRLYLYLPGILAASFRHRLAKLE</sequence>
<dbReference type="EMBL" id="LR824541">
    <property type="protein sequence ID" value="CAH1635437.1"/>
    <property type="molecule type" value="Genomic_DNA"/>
</dbReference>
<evidence type="ECO:0000256" key="1">
    <source>
        <dbReference type="SAM" id="MobiDB-lite"/>
    </source>
</evidence>
<feature type="region of interest" description="Disordered" evidence="1">
    <location>
        <begin position="1"/>
        <end position="22"/>
    </location>
</feature>
<evidence type="ECO:0000313" key="3">
    <source>
        <dbReference type="Proteomes" id="UP001153321"/>
    </source>
</evidence>
<dbReference type="AlphaFoldDB" id="A0A9P0HVU1"/>
<feature type="compositionally biased region" description="Gly residues" evidence="1">
    <location>
        <begin position="1"/>
        <end position="10"/>
    </location>
</feature>
<organism evidence="2 3">
    <name type="scientific">Spodoptera littoralis</name>
    <name type="common">Egyptian cotton leafworm</name>
    <dbReference type="NCBI Taxonomy" id="7109"/>
    <lineage>
        <taxon>Eukaryota</taxon>
        <taxon>Metazoa</taxon>
        <taxon>Ecdysozoa</taxon>
        <taxon>Arthropoda</taxon>
        <taxon>Hexapoda</taxon>
        <taxon>Insecta</taxon>
        <taxon>Pterygota</taxon>
        <taxon>Neoptera</taxon>
        <taxon>Endopterygota</taxon>
        <taxon>Lepidoptera</taxon>
        <taxon>Glossata</taxon>
        <taxon>Ditrysia</taxon>
        <taxon>Noctuoidea</taxon>
        <taxon>Noctuidae</taxon>
        <taxon>Amphipyrinae</taxon>
        <taxon>Spodoptera</taxon>
    </lineage>
</organism>
<gene>
    <name evidence="2" type="ORF">SPLIT_LOCUS799</name>
</gene>